<keyword evidence="2" id="KW-1185">Reference proteome</keyword>
<name>A0A1G5SE38_9PROT</name>
<dbReference type="Proteomes" id="UP000198729">
    <property type="component" value="Unassembled WGS sequence"/>
</dbReference>
<accession>A0A1G5SE38</accession>
<sequence length="109" mass="12202">MPLKPVQVSLSTEAQADTDAAIYWYIGEGPLITAEDFTEELGRTLDLLNQFAALGESGTHNTRLLPLHGFPLFPNLPASRRCCPRHHRCPSQPSARVLGWPTLRLRHLF</sequence>
<proteinExistence type="predicted"/>
<protein>
    <submittedName>
        <fullName evidence="1">Uncharacterized protein</fullName>
    </submittedName>
</protein>
<dbReference type="AlphaFoldDB" id="A0A1G5SE38"/>
<gene>
    <name evidence="1" type="ORF">NSMM_260107</name>
</gene>
<dbReference type="EMBL" id="FMWO01000032">
    <property type="protein sequence ID" value="SCZ84811.1"/>
    <property type="molecule type" value="Genomic_DNA"/>
</dbReference>
<evidence type="ECO:0000313" key="1">
    <source>
        <dbReference type="EMBL" id="SCZ84811.1"/>
    </source>
</evidence>
<organism evidence="1 2">
    <name type="scientific">Nitrosomonas mobilis</name>
    <dbReference type="NCBI Taxonomy" id="51642"/>
    <lineage>
        <taxon>Bacteria</taxon>
        <taxon>Pseudomonadati</taxon>
        <taxon>Pseudomonadota</taxon>
        <taxon>Betaproteobacteria</taxon>
        <taxon>Nitrosomonadales</taxon>
        <taxon>Nitrosomonadaceae</taxon>
        <taxon>Nitrosomonas</taxon>
    </lineage>
</organism>
<evidence type="ECO:0000313" key="2">
    <source>
        <dbReference type="Proteomes" id="UP000198729"/>
    </source>
</evidence>
<dbReference type="STRING" id="51642.NSMM_260107"/>
<reference evidence="1 2" key="1">
    <citation type="submission" date="2016-10" db="EMBL/GenBank/DDBJ databases">
        <authorList>
            <person name="de Groot N.N."/>
        </authorList>
    </citation>
    <scope>NUCLEOTIDE SEQUENCE [LARGE SCALE GENOMIC DNA]</scope>
    <source>
        <strain evidence="1">1</strain>
    </source>
</reference>